<evidence type="ECO:0000256" key="3">
    <source>
        <dbReference type="ARBA" id="ARBA00012528"/>
    </source>
</evidence>
<dbReference type="InterPro" id="IPR035965">
    <property type="entry name" value="PAS-like_dom_sf"/>
</dbReference>
<feature type="transmembrane region" description="Helical" evidence="9">
    <location>
        <begin position="61"/>
        <end position="84"/>
    </location>
</feature>
<evidence type="ECO:0000256" key="9">
    <source>
        <dbReference type="SAM" id="Phobius"/>
    </source>
</evidence>
<dbReference type="Gene3D" id="3.30.450.350">
    <property type="entry name" value="CHASE domain"/>
    <property type="match status" value="1"/>
</dbReference>
<evidence type="ECO:0000259" key="10">
    <source>
        <dbReference type="PROSITE" id="PS50112"/>
    </source>
</evidence>
<organism evidence="13 14">
    <name type="scientific">Stenotrophobium rhamnosiphilum</name>
    <dbReference type="NCBI Taxonomy" id="2029166"/>
    <lineage>
        <taxon>Bacteria</taxon>
        <taxon>Pseudomonadati</taxon>
        <taxon>Pseudomonadota</taxon>
        <taxon>Gammaproteobacteria</taxon>
        <taxon>Nevskiales</taxon>
        <taxon>Nevskiaceae</taxon>
        <taxon>Stenotrophobium</taxon>
    </lineage>
</organism>
<dbReference type="Pfam" id="PF03924">
    <property type="entry name" value="CHASE"/>
    <property type="match status" value="1"/>
</dbReference>
<evidence type="ECO:0000313" key="14">
    <source>
        <dbReference type="Proteomes" id="UP000244248"/>
    </source>
</evidence>
<evidence type="ECO:0000259" key="12">
    <source>
        <dbReference type="PROSITE" id="PS50887"/>
    </source>
</evidence>
<dbReference type="SMART" id="SM00267">
    <property type="entry name" value="GGDEF"/>
    <property type="match status" value="1"/>
</dbReference>
<dbReference type="Pfam" id="PF00989">
    <property type="entry name" value="PAS"/>
    <property type="match status" value="1"/>
</dbReference>
<dbReference type="FunFam" id="3.30.70.270:FF:000001">
    <property type="entry name" value="Diguanylate cyclase domain protein"/>
    <property type="match status" value="1"/>
</dbReference>
<dbReference type="InterPro" id="IPR007895">
    <property type="entry name" value="MASE1"/>
</dbReference>
<feature type="transmembrane region" description="Helical" evidence="9">
    <location>
        <begin position="90"/>
        <end position="109"/>
    </location>
</feature>
<dbReference type="Proteomes" id="UP000244248">
    <property type="component" value="Unassembled WGS sequence"/>
</dbReference>
<evidence type="ECO:0000313" key="13">
    <source>
        <dbReference type="EMBL" id="PTU31649.1"/>
    </source>
</evidence>
<dbReference type="GO" id="GO:0006355">
    <property type="term" value="P:regulation of DNA-templated transcription"/>
    <property type="evidence" value="ECO:0007669"/>
    <property type="project" value="InterPro"/>
</dbReference>
<dbReference type="GO" id="GO:0007165">
    <property type="term" value="P:signal transduction"/>
    <property type="evidence" value="ECO:0007669"/>
    <property type="project" value="UniProtKB-ARBA"/>
</dbReference>
<sequence>MPTYDPMSASLNGGLGSLMASATYRNSGHRAGIGTPDRLGFPALLSLIVAYVLGGKLSMALVVAPGFAAAIFAPAGIAIGAVLIGGYMTLPWIFAGSILFCLWNGAVVNGHLDAHAIYAVLLMSLAAVAQAAVGGAVLRRALGPSIAMDHGRPLIRFAIFTPLICTISASLSLASLFLLGAISREILVSSWFIWWIGDSLAVLLVVPLTLMLCGEPRQLWRRRLITVGIPMVGGLLLFVVIFLRFGSWEKRQALLEFDRLSQQVSDRIQTRFEGQEIFLQQAEAFLSSGDAVTEESFKNRVGRIFMRYPSVMAVEWAPRVMDNERQDFEARNNLRIREQSADRKTFVTAPEHKVYYPINFIEPRSGNEEMLGFNLADQRIPLAVLNAAATAERTLISPPITLLQDRGKEGIHRGLLVLYPVSSGPEGPGFVASVIRVNQFMNNALPFLKGQLYLRIVDREATVTLFDNFQAGTKTSFEASLHFGGRDYHLQTAPSAEYFRSHRAWQSWAILVVGLSFTALLSMALLLSTGHAARIEALVISRTADLNDEKNFSETVINSLPGVFYMLDRAGDLTQWNSNFGRVFSLGESNVKTEDVLKTIVKEDHALIEEAIRRVYATRGYAEVEVRQDMGDGKLRHYLVNGQYTKIAGRHYMFGTGMDLTEIQNARARLHGANVELERRVKEIHALQALLQEQAIRDPLSGLYNRRYLDETLDRELSKAQREGYPISIVMGDIDHFKNLNDTYGHQAGDAVIRLLSGLLRDHARASDILCRFGGEEFLLVMPGIGMDDAYVRVDQWRALFAQQRLSFGVFELSATVSFGISAYPVHGKTAERLIAVADEALYLAKANSRNRVECASPSEGWPPPNL</sequence>
<feature type="domain" description="CHASE" evidence="11">
    <location>
        <begin position="288"/>
        <end position="445"/>
    </location>
</feature>
<dbReference type="SMART" id="SM00091">
    <property type="entry name" value="PAS"/>
    <property type="match status" value="1"/>
</dbReference>
<feature type="domain" description="PAS" evidence="10">
    <location>
        <begin position="549"/>
        <end position="619"/>
    </location>
</feature>
<dbReference type="EC" id="2.7.7.65" evidence="3"/>
<evidence type="ECO:0000256" key="7">
    <source>
        <dbReference type="ARBA" id="ARBA00023136"/>
    </source>
</evidence>
<dbReference type="GO" id="GO:0043709">
    <property type="term" value="P:cell adhesion involved in single-species biofilm formation"/>
    <property type="evidence" value="ECO:0007669"/>
    <property type="project" value="TreeGrafter"/>
</dbReference>
<dbReference type="PROSITE" id="PS50112">
    <property type="entry name" value="PAS"/>
    <property type="match status" value="1"/>
</dbReference>
<evidence type="ECO:0000256" key="8">
    <source>
        <dbReference type="ARBA" id="ARBA00034247"/>
    </source>
</evidence>
<protein>
    <recommendedName>
        <fullName evidence="3">diguanylate cyclase</fullName>
        <ecNumber evidence="3">2.7.7.65</ecNumber>
    </recommendedName>
</protein>
<gene>
    <name evidence="13" type="ORF">CJD38_10045</name>
</gene>
<feature type="domain" description="GGDEF" evidence="12">
    <location>
        <begin position="725"/>
        <end position="858"/>
    </location>
</feature>
<dbReference type="PROSITE" id="PS50887">
    <property type="entry name" value="GGDEF"/>
    <property type="match status" value="1"/>
</dbReference>
<feature type="transmembrane region" description="Helical" evidence="9">
    <location>
        <begin position="116"/>
        <end position="137"/>
    </location>
</feature>
<dbReference type="NCBIfam" id="TIGR00229">
    <property type="entry name" value="sensory_box"/>
    <property type="match status" value="1"/>
</dbReference>
<evidence type="ECO:0000256" key="2">
    <source>
        <dbReference type="ARBA" id="ARBA00004651"/>
    </source>
</evidence>
<comment type="catalytic activity">
    <reaction evidence="8">
        <text>2 GTP = 3',3'-c-di-GMP + 2 diphosphate</text>
        <dbReference type="Rhea" id="RHEA:24898"/>
        <dbReference type="ChEBI" id="CHEBI:33019"/>
        <dbReference type="ChEBI" id="CHEBI:37565"/>
        <dbReference type="ChEBI" id="CHEBI:58805"/>
        <dbReference type="EC" id="2.7.7.65"/>
    </reaction>
</comment>
<keyword evidence="7 9" id="KW-0472">Membrane</keyword>
<evidence type="ECO:0000256" key="4">
    <source>
        <dbReference type="ARBA" id="ARBA00022475"/>
    </source>
</evidence>
<dbReference type="SMART" id="SM01079">
    <property type="entry name" value="CHASE"/>
    <property type="match status" value="1"/>
</dbReference>
<dbReference type="CDD" id="cd01949">
    <property type="entry name" value="GGDEF"/>
    <property type="match status" value="1"/>
</dbReference>
<dbReference type="Gene3D" id="3.30.70.270">
    <property type="match status" value="1"/>
</dbReference>
<dbReference type="GO" id="GO:0052621">
    <property type="term" value="F:diguanylate cyclase activity"/>
    <property type="evidence" value="ECO:0007669"/>
    <property type="project" value="UniProtKB-EC"/>
</dbReference>
<comment type="subcellular location">
    <subcellularLocation>
        <location evidence="2">Cell membrane</location>
        <topology evidence="2">Multi-pass membrane protein</topology>
    </subcellularLocation>
</comment>
<keyword evidence="5 9" id="KW-0812">Transmembrane</keyword>
<dbReference type="PROSITE" id="PS50839">
    <property type="entry name" value="CHASE"/>
    <property type="match status" value="1"/>
</dbReference>
<dbReference type="InterPro" id="IPR000014">
    <property type="entry name" value="PAS"/>
</dbReference>
<dbReference type="PANTHER" id="PTHR45138">
    <property type="entry name" value="REGULATORY COMPONENTS OF SENSORY TRANSDUCTION SYSTEM"/>
    <property type="match status" value="1"/>
</dbReference>
<dbReference type="Gene3D" id="3.30.450.20">
    <property type="entry name" value="PAS domain"/>
    <property type="match status" value="1"/>
</dbReference>
<comment type="cofactor">
    <cofactor evidence="1">
        <name>Mg(2+)</name>
        <dbReference type="ChEBI" id="CHEBI:18420"/>
    </cofactor>
</comment>
<feature type="transmembrane region" description="Helical" evidence="9">
    <location>
        <begin position="224"/>
        <end position="245"/>
    </location>
</feature>
<keyword evidence="4" id="KW-1003">Cell membrane</keyword>
<accession>A0A2T5MGI8</accession>
<dbReference type="InterPro" id="IPR029787">
    <property type="entry name" value="Nucleotide_cyclase"/>
</dbReference>
<dbReference type="Pfam" id="PF00990">
    <property type="entry name" value="GGDEF"/>
    <property type="match status" value="1"/>
</dbReference>
<dbReference type="Pfam" id="PF05231">
    <property type="entry name" value="MASE1"/>
    <property type="match status" value="1"/>
</dbReference>
<feature type="transmembrane region" description="Helical" evidence="9">
    <location>
        <begin position="191"/>
        <end position="212"/>
    </location>
</feature>
<reference evidence="13 14" key="1">
    <citation type="submission" date="2018-04" db="EMBL/GenBank/DDBJ databases">
        <title>Novel species isolated from glacier.</title>
        <authorList>
            <person name="Liu Q."/>
            <person name="Xin Y.-H."/>
        </authorList>
    </citation>
    <scope>NUCLEOTIDE SEQUENCE [LARGE SCALE GENOMIC DNA]</scope>
    <source>
        <strain evidence="13 14">GT1R17</strain>
    </source>
</reference>
<keyword evidence="14" id="KW-1185">Reference proteome</keyword>
<evidence type="ECO:0000256" key="6">
    <source>
        <dbReference type="ARBA" id="ARBA00022989"/>
    </source>
</evidence>
<keyword evidence="6 9" id="KW-1133">Transmembrane helix</keyword>
<evidence type="ECO:0000259" key="11">
    <source>
        <dbReference type="PROSITE" id="PS50839"/>
    </source>
</evidence>
<dbReference type="CDD" id="cd00130">
    <property type="entry name" value="PAS"/>
    <property type="match status" value="1"/>
</dbReference>
<dbReference type="AlphaFoldDB" id="A0A2T5MGI8"/>
<name>A0A2T5MGI8_9GAMM</name>
<dbReference type="SUPFAM" id="SSF55785">
    <property type="entry name" value="PYP-like sensor domain (PAS domain)"/>
    <property type="match status" value="1"/>
</dbReference>
<feature type="transmembrane region" description="Helical" evidence="9">
    <location>
        <begin position="39"/>
        <end position="54"/>
    </location>
</feature>
<dbReference type="GO" id="GO:0005886">
    <property type="term" value="C:plasma membrane"/>
    <property type="evidence" value="ECO:0007669"/>
    <property type="project" value="UniProtKB-SubCell"/>
</dbReference>
<dbReference type="InterPro" id="IPR006189">
    <property type="entry name" value="CHASE_dom"/>
</dbReference>
<evidence type="ECO:0000256" key="1">
    <source>
        <dbReference type="ARBA" id="ARBA00001946"/>
    </source>
</evidence>
<evidence type="ECO:0000256" key="5">
    <source>
        <dbReference type="ARBA" id="ARBA00022692"/>
    </source>
</evidence>
<dbReference type="InterPro" id="IPR042240">
    <property type="entry name" value="CHASE_sf"/>
</dbReference>
<dbReference type="InterPro" id="IPR050469">
    <property type="entry name" value="Diguanylate_Cyclase"/>
</dbReference>
<feature type="transmembrane region" description="Helical" evidence="9">
    <location>
        <begin position="508"/>
        <end position="527"/>
    </location>
</feature>
<comment type="caution">
    <text evidence="13">The sequence shown here is derived from an EMBL/GenBank/DDBJ whole genome shotgun (WGS) entry which is preliminary data.</text>
</comment>
<proteinExistence type="predicted"/>
<feature type="transmembrane region" description="Helical" evidence="9">
    <location>
        <begin position="157"/>
        <end position="179"/>
    </location>
</feature>
<dbReference type="EMBL" id="QANS01000003">
    <property type="protein sequence ID" value="PTU31649.1"/>
    <property type="molecule type" value="Genomic_DNA"/>
</dbReference>
<dbReference type="NCBIfam" id="TIGR00254">
    <property type="entry name" value="GGDEF"/>
    <property type="match status" value="1"/>
</dbReference>
<dbReference type="PANTHER" id="PTHR45138:SF9">
    <property type="entry name" value="DIGUANYLATE CYCLASE DGCM-RELATED"/>
    <property type="match status" value="1"/>
</dbReference>
<dbReference type="InterPro" id="IPR000160">
    <property type="entry name" value="GGDEF_dom"/>
</dbReference>
<dbReference type="SUPFAM" id="SSF55073">
    <property type="entry name" value="Nucleotide cyclase"/>
    <property type="match status" value="1"/>
</dbReference>
<dbReference type="GO" id="GO:1902201">
    <property type="term" value="P:negative regulation of bacterial-type flagellum-dependent cell motility"/>
    <property type="evidence" value="ECO:0007669"/>
    <property type="project" value="TreeGrafter"/>
</dbReference>
<dbReference type="InterPro" id="IPR013767">
    <property type="entry name" value="PAS_fold"/>
</dbReference>
<dbReference type="InterPro" id="IPR043128">
    <property type="entry name" value="Rev_trsase/Diguanyl_cyclase"/>
</dbReference>